<dbReference type="GO" id="GO:0070740">
    <property type="term" value="F:tubulin-glutamic acid ligase activity"/>
    <property type="evidence" value="ECO:0007669"/>
    <property type="project" value="TreeGrafter"/>
</dbReference>
<accession>A0AAD1XR08</accession>
<feature type="compositionally biased region" description="Polar residues" evidence="5">
    <location>
        <begin position="28"/>
        <end position="38"/>
    </location>
</feature>
<dbReference type="Gene3D" id="3.30.470.20">
    <property type="entry name" value="ATP-grasp fold, B domain"/>
    <property type="match status" value="1"/>
</dbReference>
<feature type="region of interest" description="Disordered" evidence="5">
    <location>
        <begin position="689"/>
        <end position="712"/>
    </location>
</feature>
<evidence type="ECO:0000256" key="4">
    <source>
        <dbReference type="SAM" id="Coils"/>
    </source>
</evidence>
<keyword evidence="4" id="KW-0175">Coiled coil</keyword>
<sequence>MADMNKAKAEVTQEKKEEDIPFKGDRANMNSSDGTSSTKESQSVKEKNVVSKKKKVEKEKDKSKPKKKVTKKASDSKKKVKKRYTPPIVFNCLYTQYEVIKEVAEELGWKLSYDDNDEFDVFWSDLPCSTEKLSKMKNYQKLNHFPSMYQICRKNLLAKNLKKMEKMFPSEYKITPKTWIMPHEYSELKAFVTQKKVVSMIVKPEASAQGRGIFITRRLDDINSSEHCVVQRYMRSPYLIDGFKFDLRLYVLVLSCDPLRIFIYEEGMVRFATDEWDIESGTNYNNLHMHLTNYAINKENNFVMADDPHEDAGHKRLYSTVLKRLEKEGVNTKELVEKIDDMIVKTLISAQPELSHYYRTCQPSDLEGNMCFEILGFDIYIDKKAKPWLIEANLAPSFATDAQLDDELKRAVITDSFKLLCVSHKEKIRKINKKKEDLQRRIVERTSYKESLLKKKEEIEKLRKKREIYERKNMGGYKQAYPSTDPEKQALFEKYLQCSNNPVPFPSAKLNSSLAGNPVGKGKNGDKNNSTMPKLKKGHSSDKAGKTAKTKEIAKTKLTKSPYEIGVKRMVTPMSQKRKRSGYQSNPRQVKQTGDSAMGTSVRREQAEANTITGSLCSDTNLEEMYLNQHKESLLKKNESLNIPIQMQYQKDKRIMSTVEDLAKMQMLDDSNLNMPAIQQDNKKFFGASSKSSTGYRGSSAKNNNESSKTDRLAPILDSCGSNNENKSIQKYANNKGNTVTNKKFKTSQKVLGAHEIMLHRSEKEAASIYQEFNNAIRGSNYEAEQALQHYYQKSNPSAMNPVRIKSKDFVPLEGVSIAIHNRNNLHDNMYKKNSRKLVIGDKQMSLNSHNQEIRNPALKRHRSKQKVENKLCVYGNKSISGSHGSKFA</sequence>
<evidence type="ECO:0000313" key="6">
    <source>
        <dbReference type="EMBL" id="CAI2377207.1"/>
    </source>
</evidence>
<dbReference type="PANTHER" id="PTHR12241:SF147">
    <property type="entry name" value="TUBULIN POLYGLUTAMYLASE TTLL7"/>
    <property type="match status" value="1"/>
</dbReference>
<dbReference type="Proteomes" id="UP001295684">
    <property type="component" value="Unassembled WGS sequence"/>
</dbReference>
<dbReference type="Pfam" id="PF03133">
    <property type="entry name" value="TTL"/>
    <property type="match status" value="1"/>
</dbReference>
<dbReference type="GO" id="GO:0015631">
    <property type="term" value="F:tubulin binding"/>
    <property type="evidence" value="ECO:0007669"/>
    <property type="project" value="TreeGrafter"/>
</dbReference>
<feature type="compositionally biased region" description="Basic and acidic residues" evidence="5">
    <location>
        <begin position="1"/>
        <end position="26"/>
    </location>
</feature>
<evidence type="ECO:0000256" key="3">
    <source>
        <dbReference type="ARBA" id="ARBA00022840"/>
    </source>
</evidence>
<keyword evidence="2" id="KW-0547">Nucleotide-binding</keyword>
<dbReference type="PROSITE" id="PS51221">
    <property type="entry name" value="TTL"/>
    <property type="match status" value="1"/>
</dbReference>
<dbReference type="AlphaFoldDB" id="A0AAD1XR08"/>
<keyword evidence="3" id="KW-0067">ATP-binding</keyword>
<keyword evidence="1" id="KW-0436">Ligase</keyword>
<reference evidence="6" key="1">
    <citation type="submission" date="2023-07" db="EMBL/GenBank/DDBJ databases">
        <authorList>
            <consortium name="AG Swart"/>
            <person name="Singh M."/>
            <person name="Singh A."/>
            <person name="Seah K."/>
            <person name="Emmerich C."/>
        </authorList>
    </citation>
    <scope>NUCLEOTIDE SEQUENCE</scope>
    <source>
        <strain evidence="6">DP1</strain>
    </source>
</reference>
<proteinExistence type="predicted"/>
<feature type="compositionally biased region" description="Low complexity" evidence="5">
    <location>
        <begin position="689"/>
        <end position="700"/>
    </location>
</feature>
<dbReference type="SUPFAM" id="SSF56059">
    <property type="entry name" value="Glutathione synthetase ATP-binding domain-like"/>
    <property type="match status" value="1"/>
</dbReference>
<feature type="compositionally biased region" description="Basic and acidic residues" evidence="5">
    <location>
        <begin position="539"/>
        <end position="555"/>
    </location>
</feature>
<evidence type="ECO:0000256" key="2">
    <source>
        <dbReference type="ARBA" id="ARBA00022741"/>
    </source>
</evidence>
<organism evidence="6 7">
    <name type="scientific">Euplotes crassus</name>
    <dbReference type="NCBI Taxonomy" id="5936"/>
    <lineage>
        <taxon>Eukaryota</taxon>
        <taxon>Sar</taxon>
        <taxon>Alveolata</taxon>
        <taxon>Ciliophora</taxon>
        <taxon>Intramacronucleata</taxon>
        <taxon>Spirotrichea</taxon>
        <taxon>Hypotrichia</taxon>
        <taxon>Euplotida</taxon>
        <taxon>Euplotidae</taxon>
        <taxon>Moneuplotes</taxon>
    </lineage>
</organism>
<name>A0AAD1XR08_EUPCR</name>
<feature type="region of interest" description="Disordered" evidence="5">
    <location>
        <begin position="572"/>
        <end position="609"/>
    </location>
</feature>
<evidence type="ECO:0000256" key="1">
    <source>
        <dbReference type="ARBA" id="ARBA00022598"/>
    </source>
</evidence>
<feature type="compositionally biased region" description="Polar residues" evidence="5">
    <location>
        <begin position="582"/>
        <end position="599"/>
    </location>
</feature>
<evidence type="ECO:0000256" key="5">
    <source>
        <dbReference type="SAM" id="MobiDB-lite"/>
    </source>
</evidence>
<keyword evidence="7" id="KW-1185">Reference proteome</keyword>
<feature type="region of interest" description="Disordered" evidence="5">
    <location>
        <begin position="509"/>
        <end position="557"/>
    </location>
</feature>
<dbReference type="EMBL" id="CAMPGE010018828">
    <property type="protein sequence ID" value="CAI2377207.1"/>
    <property type="molecule type" value="Genomic_DNA"/>
</dbReference>
<feature type="region of interest" description="Disordered" evidence="5">
    <location>
        <begin position="1"/>
        <end position="78"/>
    </location>
</feature>
<dbReference type="PANTHER" id="PTHR12241">
    <property type="entry name" value="TUBULIN POLYGLUTAMYLASE"/>
    <property type="match status" value="1"/>
</dbReference>
<dbReference type="GO" id="GO:0005524">
    <property type="term" value="F:ATP binding"/>
    <property type="evidence" value="ECO:0007669"/>
    <property type="project" value="UniProtKB-KW"/>
</dbReference>
<gene>
    <name evidence="6" type="ORF">ECRASSUSDP1_LOCUS18590</name>
</gene>
<protein>
    <submittedName>
        <fullName evidence="6">Uncharacterized protein</fullName>
    </submittedName>
</protein>
<dbReference type="InterPro" id="IPR004344">
    <property type="entry name" value="TTL/TTLL_fam"/>
</dbReference>
<dbReference type="GO" id="GO:0000226">
    <property type="term" value="P:microtubule cytoskeleton organization"/>
    <property type="evidence" value="ECO:0007669"/>
    <property type="project" value="TreeGrafter"/>
</dbReference>
<evidence type="ECO:0000313" key="7">
    <source>
        <dbReference type="Proteomes" id="UP001295684"/>
    </source>
</evidence>
<feature type="coiled-coil region" evidence="4">
    <location>
        <begin position="421"/>
        <end position="472"/>
    </location>
</feature>
<dbReference type="GO" id="GO:0036064">
    <property type="term" value="C:ciliary basal body"/>
    <property type="evidence" value="ECO:0007669"/>
    <property type="project" value="TreeGrafter"/>
</dbReference>
<comment type="caution">
    <text evidence="6">The sequence shown here is derived from an EMBL/GenBank/DDBJ whole genome shotgun (WGS) entry which is preliminary data.</text>
</comment>